<dbReference type="InterPro" id="IPR001757">
    <property type="entry name" value="P_typ_ATPase"/>
</dbReference>
<comment type="subcellular location">
    <subcellularLocation>
        <location evidence="1">Membrane</location>
        <topology evidence="1">Multi-pass membrane protein</topology>
    </subcellularLocation>
</comment>
<keyword evidence="5" id="KW-1278">Translocase</keyword>
<feature type="domain" description="Cation-transporting P-type ATPase N-terminal" evidence="11">
    <location>
        <begin position="343"/>
        <end position="417"/>
    </location>
</feature>
<dbReference type="InterPro" id="IPR059000">
    <property type="entry name" value="ATPase_P-type_domA"/>
</dbReference>
<dbReference type="InterPro" id="IPR050510">
    <property type="entry name" value="Cation_transp_ATPase_P-type"/>
</dbReference>
<dbReference type="SMART" id="SM00831">
    <property type="entry name" value="Cation_ATPase_N"/>
    <property type="match status" value="1"/>
</dbReference>
<keyword evidence="7 10" id="KW-0472">Membrane</keyword>
<feature type="transmembrane region" description="Helical" evidence="10">
    <location>
        <begin position="1303"/>
        <end position="1323"/>
    </location>
</feature>
<dbReference type="InterPro" id="IPR023214">
    <property type="entry name" value="HAD_sf"/>
</dbReference>
<keyword evidence="13" id="KW-1185">Reference proteome</keyword>
<keyword evidence="3" id="KW-0547">Nucleotide-binding</keyword>
<evidence type="ECO:0000256" key="10">
    <source>
        <dbReference type="SAM" id="Phobius"/>
    </source>
</evidence>
<evidence type="ECO:0000256" key="9">
    <source>
        <dbReference type="SAM" id="MobiDB-lite"/>
    </source>
</evidence>
<dbReference type="Pfam" id="PF00122">
    <property type="entry name" value="E1-E2_ATPase"/>
    <property type="match status" value="1"/>
</dbReference>
<dbReference type="InterPro" id="IPR008250">
    <property type="entry name" value="ATPase_P-typ_transduc_dom_A_sf"/>
</dbReference>
<dbReference type="SUPFAM" id="SSF81653">
    <property type="entry name" value="Calcium ATPase, transduction domain A"/>
    <property type="match status" value="1"/>
</dbReference>
<dbReference type="Gene3D" id="2.70.150.10">
    <property type="entry name" value="Calcium-transporting ATPase, cytoplasmic transduction domain A"/>
    <property type="match status" value="1"/>
</dbReference>
<evidence type="ECO:0000256" key="4">
    <source>
        <dbReference type="ARBA" id="ARBA00022840"/>
    </source>
</evidence>
<dbReference type="GO" id="GO:0006883">
    <property type="term" value="P:intracellular sodium ion homeostasis"/>
    <property type="evidence" value="ECO:0007669"/>
    <property type="project" value="TreeGrafter"/>
</dbReference>
<feature type="transmembrane region" description="Helical" evidence="10">
    <location>
        <begin position="1161"/>
        <end position="1183"/>
    </location>
</feature>
<evidence type="ECO:0000256" key="1">
    <source>
        <dbReference type="ARBA" id="ARBA00004141"/>
    </source>
</evidence>
<comment type="caution">
    <text evidence="12">The sequence shown here is derived from an EMBL/GenBank/DDBJ whole genome shotgun (WGS) entry which is preliminary data.</text>
</comment>
<dbReference type="NCBIfam" id="TIGR01494">
    <property type="entry name" value="ATPase_P-type"/>
    <property type="match status" value="2"/>
</dbReference>
<dbReference type="PROSITE" id="PS00154">
    <property type="entry name" value="ATPASE_E1_E2"/>
    <property type="match status" value="1"/>
</dbReference>
<dbReference type="InterPro" id="IPR004014">
    <property type="entry name" value="ATPase_P-typ_cation-transptr_N"/>
</dbReference>
<dbReference type="InterPro" id="IPR023298">
    <property type="entry name" value="ATPase_P-typ_TM_dom_sf"/>
</dbReference>
<evidence type="ECO:0000256" key="3">
    <source>
        <dbReference type="ARBA" id="ARBA00022741"/>
    </source>
</evidence>
<dbReference type="OrthoDB" id="116380at2759"/>
<comment type="similarity">
    <text evidence="8">Belongs to the cation transport ATPase (P-type) (TC 3.A.3) family.</text>
</comment>
<feature type="transmembrane region" description="Helical" evidence="10">
    <location>
        <begin position="627"/>
        <end position="651"/>
    </location>
</feature>
<keyword evidence="4" id="KW-0067">ATP-binding</keyword>
<evidence type="ECO:0000256" key="6">
    <source>
        <dbReference type="ARBA" id="ARBA00022989"/>
    </source>
</evidence>
<dbReference type="GO" id="GO:0005524">
    <property type="term" value="F:ATP binding"/>
    <property type="evidence" value="ECO:0007669"/>
    <property type="project" value="UniProtKB-KW"/>
</dbReference>
<dbReference type="InterPro" id="IPR006068">
    <property type="entry name" value="ATPase_P-typ_cation-transptr_C"/>
</dbReference>
<dbReference type="InterPro" id="IPR023299">
    <property type="entry name" value="ATPase_P-typ_cyto_dom_N"/>
</dbReference>
<dbReference type="InterPro" id="IPR036412">
    <property type="entry name" value="HAD-like_sf"/>
</dbReference>
<evidence type="ECO:0000259" key="11">
    <source>
        <dbReference type="SMART" id="SM00831"/>
    </source>
</evidence>
<feature type="transmembrane region" description="Helical" evidence="10">
    <location>
        <begin position="1329"/>
        <end position="1353"/>
    </location>
</feature>
<name>A0A9P6UT27_9FUNG</name>
<gene>
    <name evidence="12" type="primary">ENA2_1</name>
    <name evidence="12" type="ORF">BGZ97_004450</name>
</gene>
<evidence type="ECO:0000313" key="13">
    <source>
        <dbReference type="Proteomes" id="UP000823405"/>
    </source>
</evidence>
<dbReference type="Gene3D" id="3.40.50.1000">
    <property type="entry name" value="HAD superfamily/HAD-like"/>
    <property type="match status" value="1"/>
</dbReference>
<organism evidence="12 13">
    <name type="scientific">Linnemannia gamsii</name>
    <dbReference type="NCBI Taxonomy" id="64522"/>
    <lineage>
        <taxon>Eukaryota</taxon>
        <taxon>Fungi</taxon>
        <taxon>Fungi incertae sedis</taxon>
        <taxon>Mucoromycota</taxon>
        <taxon>Mortierellomycotina</taxon>
        <taxon>Mortierellomycetes</taxon>
        <taxon>Mortierellales</taxon>
        <taxon>Mortierellaceae</taxon>
        <taxon>Linnemannia</taxon>
    </lineage>
</organism>
<dbReference type="Pfam" id="PF08282">
    <property type="entry name" value="Hydrolase_3"/>
    <property type="match status" value="1"/>
</dbReference>
<keyword evidence="6 10" id="KW-1133">Transmembrane helix</keyword>
<dbReference type="SFLD" id="SFLDG00002">
    <property type="entry name" value="C1.7:_P-type_atpase_like"/>
    <property type="match status" value="1"/>
</dbReference>
<dbReference type="GO" id="GO:0030007">
    <property type="term" value="P:intracellular potassium ion homeostasis"/>
    <property type="evidence" value="ECO:0007669"/>
    <property type="project" value="TreeGrafter"/>
</dbReference>
<dbReference type="GO" id="GO:0005886">
    <property type="term" value="C:plasma membrane"/>
    <property type="evidence" value="ECO:0007669"/>
    <property type="project" value="TreeGrafter"/>
</dbReference>
<feature type="compositionally biased region" description="Low complexity" evidence="9">
    <location>
        <begin position="20"/>
        <end position="33"/>
    </location>
</feature>
<proteinExistence type="inferred from homology"/>
<protein>
    <submittedName>
        <fullName evidence="12">P-type ATPase</fullName>
    </submittedName>
</protein>
<dbReference type="SUPFAM" id="SSF81665">
    <property type="entry name" value="Calcium ATPase, transmembrane domain M"/>
    <property type="match status" value="1"/>
</dbReference>
<feature type="transmembrane region" description="Helical" evidence="10">
    <location>
        <begin position="393"/>
        <end position="412"/>
    </location>
</feature>
<sequence length="1368" mass="147811">MADDQPPIIKSENERLGNHAPVNPANPAVETPAAVPVAATATASPEPLIDPIAPSSNSIHASDHTIAQAQPHAFTTTSHGDDQTSSTTAAAHAMDLTGPSSSSHHHARNNLSFAPKDNLYEIDTAAADSPAQLAGITRTTSGTNEGYSIYSNVKDGKVSIEHQIEINVVDLFDVQSNKDISLEEVMDSLRYVMEYRIKGGRYPSLEYDIMKRLADGLLMNMGHYEKRRKVRLTEEANVAFQLFGEFLLEEFRQAVGEKSVSDLRFALKLDVRCGSSSTEQQQQAAVALIALLSAIYPQFSDWRELVKGQAHSEVQKCMSQHADFVKAEKMPEMGGLILAPQALCFDRRIKRCLKMFRTSLETGLPSEAIPALQEHYGRNMLPQPPSPSIPKMIFTQFTDFMILLLLAVAILLAAIKEYISMSVLFIVIVLNAIIGFTQEYKAGKALDALTKLSVPVAQVLRDGKTSMINSEELVPGDIVILEEGESVPADLRLAEVSQLEIIESILTGESVAVNKDPKEIKTSTRKLPLGDCKGNAFMATVVAKGRGKGIVVRTGHSTEMGKISAAIAGTRKILTPVQRKLAKLGKLLVVFALVLCAVMAGIQVAYIHARHPPGERSRAVRDAIITAISLAVSVIPEGLVAVTTVTMAMAVRRMATRKAIVRTLPAVETLGSVTFICSDKTGTLTEGKMGAAELWTSDGAAYGFTESTSLDPNKGDVTMKTNDTEEPQVMGKTLEQVPAQMLISLMVSSLCNNSSVVQKGADEDSEASVVAVSVPDEEKPVNTSAKAAEWKGIGDPTEVALVVAAQKAGFPKSYFHDLGYTRIYEQAFDSERKVMSVVYKAPLNPEGTKGDHFEFVLAKGAPEEILNRCVGYLPTIDAGSLPSPLDILKPHEHDLTRPVTEEFYDSVTEASGRMADNGLRVLGLAYKKVKVNGGGAVSSGLGDGLDHINNIKDKKEFPASTLKPTKLDMITAANAQQDDDDDDEEIPPGYAESELVFLGMIGLIDPARAGVKESVRICKEAGITVVMITGDHIKTASAIARELGILEEGGRAIKGEELDLLSEQQIADLKPFPNVFARVSPDNKLKLVTALQSRGESVAMTGDGVNDAPAIKAANVGVAMGIAGTDITKQAADIVLSDDNFNTIVVAVEEGRRVFENILKFIVYLLSCNCAEIFLFLLCAAIGEELPFTVVMILWANIIADVPPAMALGVEPAEPGLMKRNPRSAQHGIVTPASFVVIIFQSMMMTLMTFAVYILNKRGIMGESDESHAQSEAFLVLTSLQLLQGFLSRTMRTSVFKINPLSNRWMIAGVLLSFVLMIMGIYIDGLNDILQLVPVGGMSWVKVVICCTILVVFSEIEKLILRVIKVVL</sequence>
<dbReference type="InterPro" id="IPR044492">
    <property type="entry name" value="P_typ_ATPase_HD_dom"/>
</dbReference>
<dbReference type="PANTHER" id="PTHR43294:SF20">
    <property type="entry name" value="P-TYPE ATPASE"/>
    <property type="match status" value="1"/>
</dbReference>
<reference evidence="12" key="1">
    <citation type="journal article" date="2020" name="Fungal Divers.">
        <title>Resolving the Mortierellaceae phylogeny through synthesis of multi-gene phylogenetics and phylogenomics.</title>
        <authorList>
            <person name="Vandepol N."/>
            <person name="Liber J."/>
            <person name="Desiro A."/>
            <person name="Na H."/>
            <person name="Kennedy M."/>
            <person name="Barry K."/>
            <person name="Grigoriev I.V."/>
            <person name="Miller A.N."/>
            <person name="O'Donnell K."/>
            <person name="Stajich J.E."/>
            <person name="Bonito G."/>
        </authorList>
    </citation>
    <scope>NUCLEOTIDE SEQUENCE</scope>
    <source>
        <strain evidence="12">NVP60</strain>
    </source>
</reference>
<dbReference type="GO" id="GO:0036376">
    <property type="term" value="P:sodium ion export across plasma membrane"/>
    <property type="evidence" value="ECO:0007669"/>
    <property type="project" value="TreeGrafter"/>
</dbReference>
<feature type="transmembrane region" description="Helical" evidence="10">
    <location>
        <begin position="1229"/>
        <end position="1253"/>
    </location>
</feature>
<dbReference type="InterPro" id="IPR018303">
    <property type="entry name" value="ATPase_P-typ_P_site"/>
</dbReference>
<dbReference type="PANTHER" id="PTHR43294">
    <property type="entry name" value="SODIUM/POTASSIUM-TRANSPORTING ATPASE SUBUNIT ALPHA"/>
    <property type="match status" value="1"/>
</dbReference>
<evidence type="ECO:0000256" key="2">
    <source>
        <dbReference type="ARBA" id="ARBA00022692"/>
    </source>
</evidence>
<dbReference type="SUPFAM" id="SSF56784">
    <property type="entry name" value="HAD-like"/>
    <property type="match status" value="1"/>
</dbReference>
<dbReference type="GO" id="GO:0016887">
    <property type="term" value="F:ATP hydrolysis activity"/>
    <property type="evidence" value="ECO:0007669"/>
    <property type="project" value="InterPro"/>
</dbReference>
<evidence type="ECO:0000313" key="12">
    <source>
        <dbReference type="EMBL" id="KAG0318042.1"/>
    </source>
</evidence>
<dbReference type="SUPFAM" id="SSF81660">
    <property type="entry name" value="Metal cation-transporting ATPase, ATP-binding domain N"/>
    <property type="match status" value="1"/>
</dbReference>
<evidence type="ECO:0000256" key="8">
    <source>
        <dbReference type="ARBA" id="ARBA00038148"/>
    </source>
</evidence>
<evidence type="ECO:0000256" key="5">
    <source>
        <dbReference type="ARBA" id="ARBA00022967"/>
    </source>
</evidence>
<dbReference type="Gene3D" id="3.40.1110.10">
    <property type="entry name" value="Calcium-transporting ATPase, cytoplasmic domain N"/>
    <property type="match status" value="1"/>
</dbReference>
<evidence type="ECO:0000256" key="7">
    <source>
        <dbReference type="ARBA" id="ARBA00023136"/>
    </source>
</evidence>
<keyword evidence="2 10" id="KW-0812">Transmembrane</keyword>
<dbReference type="Proteomes" id="UP000823405">
    <property type="component" value="Unassembled WGS sequence"/>
</dbReference>
<dbReference type="GO" id="GO:1902600">
    <property type="term" value="P:proton transmembrane transport"/>
    <property type="evidence" value="ECO:0007669"/>
    <property type="project" value="TreeGrafter"/>
</dbReference>
<dbReference type="Pfam" id="PF00689">
    <property type="entry name" value="Cation_ATPase_C"/>
    <property type="match status" value="1"/>
</dbReference>
<dbReference type="Pfam" id="PF00690">
    <property type="entry name" value="Cation_ATPase_N"/>
    <property type="match status" value="1"/>
</dbReference>
<dbReference type="PRINTS" id="PR00119">
    <property type="entry name" value="CATATPASE"/>
</dbReference>
<dbReference type="GO" id="GO:0005391">
    <property type="term" value="F:P-type sodium:potassium-exchanging transporter activity"/>
    <property type="evidence" value="ECO:0007669"/>
    <property type="project" value="TreeGrafter"/>
</dbReference>
<dbReference type="SFLD" id="SFLDF00027">
    <property type="entry name" value="p-type_atpase"/>
    <property type="match status" value="1"/>
</dbReference>
<dbReference type="EMBL" id="JAAAIN010000211">
    <property type="protein sequence ID" value="KAG0318042.1"/>
    <property type="molecule type" value="Genomic_DNA"/>
</dbReference>
<dbReference type="SFLD" id="SFLDS00003">
    <property type="entry name" value="Haloacid_Dehalogenase"/>
    <property type="match status" value="1"/>
</dbReference>
<dbReference type="FunFam" id="3.40.50.1000:FF:000028">
    <property type="entry name" value="Calcium-transporting P-type ATPase, putative"/>
    <property type="match status" value="1"/>
</dbReference>
<feature type="region of interest" description="Disordered" evidence="9">
    <location>
        <begin position="1"/>
        <end position="33"/>
    </location>
</feature>
<feature type="transmembrane region" description="Helical" evidence="10">
    <location>
        <begin position="587"/>
        <end position="607"/>
    </location>
</feature>
<dbReference type="GO" id="GO:1990573">
    <property type="term" value="P:potassium ion import across plasma membrane"/>
    <property type="evidence" value="ECO:0007669"/>
    <property type="project" value="TreeGrafter"/>
</dbReference>
<dbReference type="Pfam" id="PF13246">
    <property type="entry name" value="Cation_ATPase"/>
    <property type="match status" value="1"/>
</dbReference>
<dbReference type="Gene3D" id="1.20.1110.10">
    <property type="entry name" value="Calcium-transporting ATPase, transmembrane domain"/>
    <property type="match status" value="1"/>
</dbReference>
<accession>A0A9P6UT27</accession>